<reference evidence="3 4" key="1">
    <citation type="submission" date="2019-03" db="EMBL/GenBank/DDBJ databases">
        <title>Paraburkholderia sp. isolated from native Mimosa gymnas in Guartela State Park, Brazil.</title>
        <authorList>
            <person name="Paulitsch F."/>
            <person name="Hungria M."/>
            <person name="Delamuta J.R.M."/>
            <person name="Ribeiro R.A."/>
            <person name="Dall'Agnol R."/>
            <person name="Silva J.S.B."/>
        </authorList>
    </citation>
    <scope>NUCLEOTIDE SEQUENCE [LARGE SCALE GENOMIC DNA]</scope>
    <source>
        <strain evidence="3 4">CNPSo 3008</strain>
    </source>
</reference>
<dbReference type="InterPro" id="IPR051803">
    <property type="entry name" value="TA_system_RelE-like_toxin"/>
</dbReference>
<protein>
    <submittedName>
        <fullName evidence="3">Type II toxin-antitoxin system RelE/ParE family toxin</fullName>
    </submittedName>
</protein>
<dbReference type="AlphaFoldDB" id="A0A4R5LI78"/>
<evidence type="ECO:0000313" key="4">
    <source>
        <dbReference type="Proteomes" id="UP000295606"/>
    </source>
</evidence>
<evidence type="ECO:0000256" key="2">
    <source>
        <dbReference type="ARBA" id="ARBA00022649"/>
    </source>
</evidence>
<gene>
    <name evidence="3" type="ORF">E1N52_08200</name>
</gene>
<proteinExistence type="inferred from homology"/>
<accession>A0A4R5LI78</accession>
<comment type="caution">
    <text evidence="3">The sequence shown here is derived from an EMBL/GenBank/DDBJ whole genome shotgun (WGS) entry which is preliminary data.</text>
</comment>
<evidence type="ECO:0000313" key="3">
    <source>
        <dbReference type="EMBL" id="TDG09104.1"/>
    </source>
</evidence>
<evidence type="ECO:0000256" key="1">
    <source>
        <dbReference type="ARBA" id="ARBA00006226"/>
    </source>
</evidence>
<sequence length="95" mass="10910">MRVCWSPLALADREALFNFTVTSNPRRAIAWDERISASVRRLRLFPNLGRVGRVSSTRELVVESTPFVLAYRCENEALTILRVLHGARRWPDAID</sequence>
<dbReference type="Pfam" id="PF05016">
    <property type="entry name" value="ParE_toxin"/>
    <property type="match status" value="1"/>
</dbReference>
<dbReference type="InterPro" id="IPR007712">
    <property type="entry name" value="RelE/ParE_toxin"/>
</dbReference>
<dbReference type="RefSeq" id="WP_133181802.1">
    <property type="nucleotide sequence ID" value="NZ_SMOD01000005.1"/>
</dbReference>
<name>A0A4R5LI78_9BURK</name>
<dbReference type="PANTHER" id="PTHR33755">
    <property type="entry name" value="TOXIN PARE1-RELATED"/>
    <property type="match status" value="1"/>
</dbReference>
<dbReference type="Proteomes" id="UP000295606">
    <property type="component" value="Unassembled WGS sequence"/>
</dbReference>
<dbReference type="EMBL" id="SMOD01000005">
    <property type="protein sequence ID" value="TDG09104.1"/>
    <property type="molecule type" value="Genomic_DNA"/>
</dbReference>
<dbReference type="InterPro" id="IPR035093">
    <property type="entry name" value="RelE/ParE_toxin_dom_sf"/>
</dbReference>
<keyword evidence="2" id="KW-1277">Toxin-antitoxin system</keyword>
<dbReference type="Gene3D" id="3.30.2310.20">
    <property type="entry name" value="RelE-like"/>
    <property type="match status" value="1"/>
</dbReference>
<organism evidence="3 4">
    <name type="scientific">Paraburkholderia guartelaensis</name>
    <dbReference type="NCBI Taxonomy" id="2546446"/>
    <lineage>
        <taxon>Bacteria</taxon>
        <taxon>Pseudomonadati</taxon>
        <taxon>Pseudomonadota</taxon>
        <taxon>Betaproteobacteria</taxon>
        <taxon>Burkholderiales</taxon>
        <taxon>Burkholderiaceae</taxon>
        <taxon>Paraburkholderia</taxon>
    </lineage>
</organism>
<comment type="similarity">
    <text evidence="1">Belongs to the RelE toxin family.</text>
</comment>
<dbReference type="PANTHER" id="PTHR33755:SF6">
    <property type="entry name" value="PLASMID STABILIZATION SYSTEM PROTEIN"/>
    <property type="match status" value="1"/>
</dbReference>
<dbReference type="OrthoDB" id="9798046at2"/>